<dbReference type="Proteomes" id="UP001595692">
    <property type="component" value="Unassembled WGS sequence"/>
</dbReference>
<evidence type="ECO:0000256" key="1">
    <source>
        <dbReference type="ARBA" id="ARBA00005051"/>
    </source>
</evidence>
<dbReference type="CDD" id="cd00483">
    <property type="entry name" value="HPPK"/>
    <property type="match status" value="1"/>
</dbReference>
<dbReference type="Gene3D" id="3.30.70.560">
    <property type="entry name" value="7,8-Dihydro-6-hydroxymethylpterin-pyrophosphokinase HPPK"/>
    <property type="match status" value="1"/>
</dbReference>
<dbReference type="GO" id="GO:0003848">
    <property type="term" value="F:2-amino-4-hydroxy-6-hydroxymethyldihydropteridine diphosphokinase activity"/>
    <property type="evidence" value="ECO:0007669"/>
    <property type="project" value="UniProtKB-EC"/>
</dbReference>
<feature type="domain" description="7,8-dihydro-6-hydroxymethylpterin-pyrophosphokinase" evidence="8">
    <location>
        <begin position="5"/>
        <end position="129"/>
    </location>
</feature>
<dbReference type="SUPFAM" id="SSF55083">
    <property type="entry name" value="6-hydroxymethyl-7,8-dihydropterin pyrophosphokinase, HPPK"/>
    <property type="match status" value="1"/>
</dbReference>
<dbReference type="InterPro" id="IPR035907">
    <property type="entry name" value="Hppk_sf"/>
</dbReference>
<evidence type="ECO:0000256" key="2">
    <source>
        <dbReference type="ARBA" id="ARBA00013253"/>
    </source>
</evidence>
<evidence type="ECO:0000256" key="5">
    <source>
        <dbReference type="ARBA" id="ARBA00022777"/>
    </source>
</evidence>
<evidence type="ECO:0000256" key="7">
    <source>
        <dbReference type="ARBA" id="ARBA00022909"/>
    </source>
</evidence>
<sequence>MATIYIGIGSNIQRDEHINAGCRSLAAAFSALRCSAVYESSAVGFDGDPFYNLVAEAQTAQSVAQVCQTLRAIEFRHGRPADARKFSSRTLDLDLLAYDALCLRDPLVLPREEVLTNAFVLRPFAELSPAYRHPVAGLTLAELWHRFDAAQQPLRQVDFPWSQERVYV</sequence>
<keyword evidence="7" id="KW-0289">Folate biosynthesis</keyword>
<keyword evidence="5" id="KW-0418">Kinase</keyword>
<dbReference type="PANTHER" id="PTHR43071">
    <property type="entry name" value="2-AMINO-4-HYDROXY-6-HYDROXYMETHYLDIHYDROPTERIDINE PYROPHOSPHOKINASE"/>
    <property type="match status" value="1"/>
</dbReference>
<comment type="pathway">
    <text evidence="1">Cofactor biosynthesis; tetrahydrofolate biosynthesis; 2-amino-4-hydroxy-6-hydroxymethyl-7,8-dihydropteridine diphosphate from 7,8-dihydroneopterin triphosphate: step 4/4.</text>
</comment>
<dbReference type="PANTHER" id="PTHR43071:SF2">
    <property type="entry name" value="2-AMINO-4-HYDROXY-6-HYDROXYMETHYLDIHYDROPTERIDINE PYROPHOSPHOKINASE"/>
    <property type="match status" value="1"/>
</dbReference>
<dbReference type="RefSeq" id="WP_377154024.1">
    <property type="nucleotide sequence ID" value="NZ_JBHSAF010000015.1"/>
</dbReference>
<keyword evidence="10" id="KW-1185">Reference proteome</keyword>
<accession>A0ABV8CRL4</accession>
<evidence type="ECO:0000259" key="8">
    <source>
        <dbReference type="Pfam" id="PF01288"/>
    </source>
</evidence>
<evidence type="ECO:0000256" key="6">
    <source>
        <dbReference type="ARBA" id="ARBA00022840"/>
    </source>
</evidence>
<dbReference type="InterPro" id="IPR000550">
    <property type="entry name" value="Hppk"/>
</dbReference>
<evidence type="ECO:0000256" key="4">
    <source>
        <dbReference type="ARBA" id="ARBA00022741"/>
    </source>
</evidence>
<proteinExistence type="predicted"/>
<organism evidence="9 10">
    <name type="scientific">Pseudaeromonas sharmana</name>
    <dbReference type="NCBI Taxonomy" id="328412"/>
    <lineage>
        <taxon>Bacteria</taxon>
        <taxon>Pseudomonadati</taxon>
        <taxon>Pseudomonadota</taxon>
        <taxon>Gammaproteobacteria</taxon>
        <taxon>Aeromonadales</taxon>
        <taxon>Aeromonadaceae</taxon>
        <taxon>Pseudaeromonas</taxon>
    </lineage>
</organism>
<protein>
    <recommendedName>
        <fullName evidence="2">2-amino-4-hydroxy-6-hydroxymethyldihydropteridine diphosphokinase</fullName>
        <ecNumber evidence="2">2.7.6.3</ecNumber>
    </recommendedName>
</protein>
<keyword evidence="6" id="KW-0067">ATP-binding</keyword>
<keyword evidence="4" id="KW-0547">Nucleotide-binding</keyword>
<keyword evidence="3 9" id="KW-0808">Transferase</keyword>
<name>A0ABV8CRL4_9GAMM</name>
<evidence type="ECO:0000313" key="9">
    <source>
        <dbReference type="EMBL" id="MFC3914729.1"/>
    </source>
</evidence>
<dbReference type="Pfam" id="PF01288">
    <property type="entry name" value="HPPK"/>
    <property type="match status" value="1"/>
</dbReference>
<dbReference type="NCBIfam" id="TIGR01498">
    <property type="entry name" value="folK"/>
    <property type="match status" value="1"/>
</dbReference>
<reference evidence="10" key="1">
    <citation type="journal article" date="2019" name="Int. J. Syst. Evol. Microbiol.">
        <title>The Global Catalogue of Microorganisms (GCM) 10K type strain sequencing project: providing services to taxonomists for standard genome sequencing and annotation.</title>
        <authorList>
            <consortium name="The Broad Institute Genomics Platform"/>
            <consortium name="The Broad Institute Genome Sequencing Center for Infectious Disease"/>
            <person name="Wu L."/>
            <person name="Ma J."/>
        </authorList>
    </citation>
    <scope>NUCLEOTIDE SEQUENCE [LARGE SCALE GENOMIC DNA]</scope>
    <source>
        <strain evidence="10">CCUG 54939</strain>
    </source>
</reference>
<evidence type="ECO:0000313" key="10">
    <source>
        <dbReference type="Proteomes" id="UP001595692"/>
    </source>
</evidence>
<gene>
    <name evidence="9" type="primary">folK</name>
    <name evidence="9" type="ORF">ACFOSS_14870</name>
</gene>
<dbReference type="EMBL" id="JBHSAF010000015">
    <property type="protein sequence ID" value="MFC3914729.1"/>
    <property type="molecule type" value="Genomic_DNA"/>
</dbReference>
<comment type="caution">
    <text evidence="9">The sequence shown here is derived from an EMBL/GenBank/DDBJ whole genome shotgun (WGS) entry which is preliminary data.</text>
</comment>
<dbReference type="EC" id="2.7.6.3" evidence="2"/>
<evidence type="ECO:0000256" key="3">
    <source>
        <dbReference type="ARBA" id="ARBA00022679"/>
    </source>
</evidence>